<keyword evidence="5 8" id="KW-1133">Transmembrane helix</keyword>
<feature type="transmembrane region" description="Helical" evidence="8">
    <location>
        <begin position="6"/>
        <end position="21"/>
    </location>
</feature>
<feature type="transmembrane region" description="Helical" evidence="8">
    <location>
        <begin position="99"/>
        <end position="118"/>
    </location>
</feature>
<comment type="subcellular location">
    <subcellularLocation>
        <location evidence="1">Cell membrane</location>
        <topology evidence="1">Multi-pass membrane protein</topology>
    </subcellularLocation>
    <subcellularLocation>
        <location evidence="7">Membrane</location>
        <topology evidence="7">Multi-pass membrane protein</topology>
    </subcellularLocation>
</comment>
<dbReference type="InterPro" id="IPR003918">
    <property type="entry name" value="NADH_UbQ_OxRdtase"/>
</dbReference>
<evidence type="ECO:0000256" key="6">
    <source>
        <dbReference type="ARBA" id="ARBA00023136"/>
    </source>
</evidence>
<feature type="transmembrane region" description="Helical" evidence="8">
    <location>
        <begin position="289"/>
        <end position="308"/>
    </location>
</feature>
<comment type="caution">
    <text evidence="10">The sequence shown here is derived from an EMBL/GenBank/DDBJ whole genome shotgun (WGS) entry which is preliminary data.</text>
</comment>
<sequence length="558" mass="62242">MYWLLAMILAPICTGLLLYVFKLKHRIWIALILQAVLMGWTLVQGVHFEPLQLSLSSVGIPYGMMLNMDRLAWLMLVLNNALFLFMTIFNRDKHYMDPLFIFLFLGLQGLINGIFLAYDLFNTYLLIEVSTVAVSILIMYKRDSRSMYDGMIYLLVNMFAMVFFLMGIGYLYKYFGVLDIASVKTAIGAVEDRQILYLPYAFILTGVSLKAAIMPLFSWLPKAHGTPSAPSIVSAVLSGIYVKTGVYLLIRVHEAFTPLPMNNVFIVMGIITAILGFTFAIAQKDIKLILAYHTISQVGLILIGISSTSATQQAGGLYHLFNHGIFKALLFLIAGLLIETYHTRNITQMHGLWQKSRFLTVILLIAVLSITGAPFFSGGYSKYYIAYGNNGIIMQLIMQFINLGTILSFVKFFKLMPAAKENKTITSTLTDPDTSADTKAVYIPTATNDEDDMPLTLSPGSKITLIALAALAFFSGIAGDIIMPWLTGYESHLNVLNQLQKLPNYLILVVMGFGIYRLGFHESLFIKAFRAVDLGFNAIAATVVIYFMGMLSLLYFVV</sequence>
<dbReference type="EMBL" id="JAHBCL010000007">
    <property type="protein sequence ID" value="MBS7526096.1"/>
    <property type="molecule type" value="Genomic_DNA"/>
</dbReference>
<keyword evidence="6 8" id="KW-0472">Membrane</keyword>
<keyword evidence="11" id="KW-1185">Reference proteome</keyword>
<evidence type="ECO:0000256" key="1">
    <source>
        <dbReference type="ARBA" id="ARBA00004651"/>
    </source>
</evidence>
<evidence type="ECO:0000256" key="5">
    <source>
        <dbReference type="ARBA" id="ARBA00022989"/>
    </source>
</evidence>
<gene>
    <name evidence="10" type="ORF">KHM83_05370</name>
</gene>
<evidence type="ECO:0000313" key="11">
    <source>
        <dbReference type="Proteomes" id="UP000746471"/>
    </source>
</evidence>
<feature type="transmembrane region" description="Helical" evidence="8">
    <location>
        <begin position="358"/>
        <end position="380"/>
    </location>
</feature>
<evidence type="ECO:0000313" key="10">
    <source>
        <dbReference type="EMBL" id="MBS7526096.1"/>
    </source>
</evidence>
<proteinExistence type="inferred from homology"/>
<feature type="transmembrane region" description="Helical" evidence="8">
    <location>
        <begin position="195"/>
        <end position="220"/>
    </location>
</feature>
<accession>A0ABS5PNF0</accession>
<feature type="transmembrane region" description="Helical" evidence="8">
    <location>
        <begin position="392"/>
        <end position="413"/>
    </location>
</feature>
<feature type="transmembrane region" description="Helical" evidence="8">
    <location>
        <begin position="532"/>
        <end position="557"/>
    </location>
</feature>
<dbReference type="Pfam" id="PF00361">
    <property type="entry name" value="Proton_antipo_M"/>
    <property type="match status" value="1"/>
</dbReference>
<dbReference type="InterPro" id="IPR050586">
    <property type="entry name" value="CPA3_Na-H_Antiporter_D"/>
</dbReference>
<keyword evidence="3" id="KW-1003">Cell membrane</keyword>
<feature type="transmembrane region" description="Helical" evidence="8">
    <location>
        <begin position="463"/>
        <end position="482"/>
    </location>
</feature>
<evidence type="ECO:0000256" key="2">
    <source>
        <dbReference type="ARBA" id="ARBA00005346"/>
    </source>
</evidence>
<dbReference type="Proteomes" id="UP000746471">
    <property type="component" value="Unassembled WGS sequence"/>
</dbReference>
<keyword evidence="4 7" id="KW-0812">Transmembrane</keyword>
<dbReference type="RefSeq" id="WP_213235881.1">
    <property type="nucleotide sequence ID" value="NZ_JAHBCL010000007.1"/>
</dbReference>
<feature type="transmembrane region" description="Helical" evidence="8">
    <location>
        <begin position="71"/>
        <end position="90"/>
    </location>
</feature>
<comment type="similarity">
    <text evidence="2">Belongs to the CPA3 antiporters (TC 2.A.63) subunit D family.</text>
</comment>
<organism evidence="10 11">
    <name type="scientific">Fusibacter paucivorans</name>
    <dbReference type="NCBI Taxonomy" id="76009"/>
    <lineage>
        <taxon>Bacteria</taxon>
        <taxon>Bacillati</taxon>
        <taxon>Bacillota</taxon>
        <taxon>Clostridia</taxon>
        <taxon>Eubacteriales</taxon>
        <taxon>Eubacteriales Family XII. Incertae Sedis</taxon>
        <taxon>Fusibacter</taxon>
    </lineage>
</organism>
<name>A0ABS5PNF0_9FIRM</name>
<evidence type="ECO:0000256" key="7">
    <source>
        <dbReference type="RuleBase" id="RU000320"/>
    </source>
</evidence>
<dbReference type="PANTHER" id="PTHR42703:SF1">
    <property type="entry name" value="NA(+)_H(+) ANTIPORTER SUBUNIT D1"/>
    <property type="match status" value="1"/>
</dbReference>
<feature type="transmembrane region" description="Helical" evidence="8">
    <location>
        <begin position="262"/>
        <end position="282"/>
    </location>
</feature>
<evidence type="ECO:0000256" key="4">
    <source>
        <dbReference type="ARBA" id="ARBA00022692"/>
    </source>
</evidence>
<feature type="domain" description="NADH:quinone oxidoreductase/Mrp antiporter transmembrane" evidence="9">
    <location>
        <begin position="117"/>
        <end position="399"/>
    </location>
</feature>
<feature type="transmembrane region" description="Helical" evidence="8">
    <location>
        <begin position="152"/>
        <end position="175"/>
    </location>
</feature>
<feature type="transmembrane region" description="Helical" evidence="8">
    <location>
        <begin position="124"/>
        <end position="140"/>
    </location>
</feature>
<feature type="transmembrane region" description="Helical" evidence="8">
    <location>
        <begin position="232"/>
        <end position="250"/>
    </location>
</feature>
<protein>
    <recommendedName>
        <fullName evidence="9">NADH:quinone oxidoreductase/Mrp antiporter transmembrane domain-containing protein</fullName>
    </recommendedName>
</protein>
<reference evidence="10 11" key="1">
    <citation type="submission" date="2021-05" db="EMBL/GenBank/DDBJ databases">
        <title>Fusibacter ferrireducens sp. nov., an anaerobic, sulfur- and Fe-reducing bacterium isolated from the mangrove sediment.</title>
        <authorList>
            <person name="Qiu D."/>
        </authorList>
    </citation>
    <scope>NUCLEOTIDE SEQUENCE [LARGE SCALE GENOMIC DNA]</scope>
    <source>
        <strain evidence="10 11">DSM 12116</strain>
    </source>
</reference>
<feature type="transmembrane region" description="Helical" evidence="8">
    <location>
        <begin position="28"/>
        <end position="48"/>
    </location>
</feature>
<feature type="transmembrane region" description="Helical" evidence="8">
    <location>
        <begin position="320"/>
        <end position="338"/>
    </location>
</feature>
<feature type="transmembrane region" description="Helical" evidence="8">
    <location>
        <begin position="502"/>
        <end position="520"/>
    </location>
</feature>
<evidence type="ECO:0000259" key="9">
    <source>
        <dbReference type="Pfam" id="PF00361"/>
    </source>
</evidence>
<dbReference type="PANTHER" id="PTHR42703">
    <property type="entry name" value="NADH DEHYDROGENASE"/>
    <property type="match status" value="1"/>
</dbReference>
<evidence type="ECO:0000256" key="8">
    <source>
        <dbReference type="SAM" id="Phobius"/>
    </source>
</evidence>
<evidence type="ECO:0000256" key="3">
    <source>
        <dbReference type="ARBA" id="ARBA00022475"/>
    </source>
</evidence>
<dbReference type="InterPro" id="IPR001750">
    <property type="entry name" value="ND/Mrp_TM"/>
</dbReference>
<dbReference type="PRINTS" id="PR01437">
    <property type="entry name" value="NUOXDRDTASE4"/>
</dbReference>